<evidence type="ECO:0000313" key="3">
    <source>
        <dbReference type="Proteomes" id="UP000515480"/>
    </source>
</evidence>
<name>A0A7G7VH60_9FIRM</name>
<dbReference type="SUPFAM" id="SSF51569">
    <property type="entry name" value="Aldolase"/>
    <property type="match status" value="1"/>
</dbReference>
<proteinExistence type="predicted"/>
<protein>
    <submittedName>
        <fullName evidence="2">N-acetylneuraminate synthase family protein</fullName>
    </submittedName>
</protein>
<dbReference type="InterPro" id="IPR013132">
    <property type="entry name" value="PseI/NeuA/B-like_N"/>
</dbReference>
<dbReference type="GO" id="GO:0016051">
    <property type="term" value="P:carbohydrate biosynthetic process"/>
    <property type="evidence" value="ECO:0007669"/>
    <property type="project" value="InterPro"/>
</dbReference>
<organism evidence="2 3">
    <name type="scientific">Selenomonas timonae</name>
    <dbReference type="NCBI Taxonomy" id="2754044"/>
    <lineage>
        <taxon>Bacteria</taxon>
        <taxon>Bacillati</taxon>
        <taxon>Bacillota</taxon>
        <taxon>Negativicutes</taxon>
        <taxon>Selenomonadales</taxon>
        <taxon>Selenomonadaceae</taxon>
        <taxon>Selenomonas</taxon>
    </lineage>
</organism>
<evidence type="ECO:0000259" key="1">
    <source>
        <dbReference type="Pfam" id="PF03102"/>
    </source>
</evidence>
<sequence>MMEICLGDYILNEESEPYFIAEIGINHNGDLQIAKKLVDGAYAAGWNAVKFQKREPDIAVPEHQKGVMRDTPWGRMTYLEYKKRVEFGKTEYDYIDHYCREKPLDWSASPWDMPSLEFLLTYDIPFIKIASASITQDGLLKAVAKSGKPVIMSTGMSTWEELDHAVNILEQHCQNGYVLMHTNSTYPAPENELNLSMIQTLKDRYHCIVGYSGHERALEPTVVALVLGAQVIERHITLDHEMWGTDQAASLTLHAMDMLRRRAKGLRAMIGNGERMLSESELNVRKKLRG</sequence>
<dbReference type="Pfam" id="PF03102">
    <property type="entry name" value="NeuB"/>
    <property type="match status" value="1"/>
</dbReference>
<dbReference type="EMBL" id="CP060204">
    <property type="protein sequence ID" value="QNH53453.1"/>
    <property type="molecule type" value="Genomic_DNA"/>
</dbReference>
<evidence type="ECO:0000313" key="2">
    <source>
        <dbReference type="EMBL" id="QNH53453.1"/>
    </source>
</evidence>
<dbReference type="Gene3D" id="3.20.20.70">
    <property type="entry name" value="Aldolase class I"/>
    <property type="match status" value="1"/>
</dbReference>
<dbReference type="RefSeq" id="WP_185979664.1">
    <property type="nucleotide sequence ID" value="NZ_CP060204.1"/>
</dbReference>
<reference evidence="2 3" key="1">
    <citation type="submission" date="2020-07" db="EMBL/GenBank/DDBJ databases">
        <title>Complete genome and description of Selenomonas timonensis sp. nov., a new bacterium isolated from a gingivitis subject.</title>
        <authorList>
            <person name="Antezack A."/>
        </authorList>
    </citation>
    <scope>NUCLEOTIDE SEQUENCE [LARGE SCALE GENOMIC DNA]</scope>
    <source>
        <strain evidence="2 3">Marseille-Q3039</strain>
    </source>
</reference>
<feature type="domain" description="PseI/NeuA/B-like" evidence="1">
    <location>
        <begin position="37"/>
        <end position="274"/>
    </location>
</feature>
<accession>A0A7G7VH60</accession>
<dbReference type="Proteomes" id="UP000515480">
    <property type="component" value="Chromosome"/>
</dbReference>
<dbReference type="PANTHER" id="PTHR42966">
    <property type="entry name" value="N-ACETYLNEURAMINATE SYNTHASE"/>
    <property type="match status" value="1"/>
</dbReference>
<dbReference type="InterPro" id="IPR051690">
    <property type="entry name" value="PseI-like"/>
</dbReference>
<dbReference type="KEGG" id="stim:H1B31_05905"/>
<dbReference type="PANTHER" id="PTHR42966:SF3">
    <property type="entry name" value="BLR5971 PROTEIN"/>
    <property type="match status" value="1"/>
</dbReference>
<dbReference type="InterPro" id="IPR013785">
    <property type="entry name" value="Aldolase_TIM"/>
</dbReference>
<keyword evidence="3" id="KW-1185">Reference proteome</keyword>
<dbReference type="AlphaFoldDB" id="A0A7G7VH60"/>
<dbReference type="GO" id="GO:0047444">
    <property type="term" value="F:N-acylneuraminate-9-phosphate synthase activity"/>
    <property type="evidence" value="ECO:0007669"/>
    <property type="project" value="TreeGrafter"/>
</dbReference>
<gene>
    <name evidence="2" type="ORF">H1B31_05905</name>
</gene>